<comment type="caution">
    <text evidence="2">The sequence shown here is derived from an EMBL/GenBank/DDBJ whole genome shotgun (WGS) entry which is preliminary data.</text>
</comment>
<feature type="transmembrane region" description="Helical" evidence="1">
    <location>
        <begin position="36"/>
        <end position="63"/>
    </location>
</feature>
<feature type="non-terminal residue" evidence="2">
    <location>
        <position position="449"/>
    </location>
</feature>
<gene>
    <name evidence="2" type="ORF">DERYTH_LOCUS13021</name>
</gene>
<reference evidence="2" key="1">
    <citation type="submission" date="2021-06" db="EMBL/GenBank/DDBJ databases">
        <authorList>
            <person name="Kallberg Y."/>
            <person name="Tangrot J."/>
            <person name="Rosling A."/>
        </authorList>
    </citation>
    <scope>NUCLEOTIDE SEQUENCE</scope>
    <source>
        <strain evidence="2">MA453B</strain>
    </source>
</reference>
<name>A0A9N9N4H2_9GLOM</name>
<feature type="transmembrane region" description="Helical" evidence="1">
    <location>
        <begin position="9"/>
        <end position="30"/>
    </location>
</feature>
<dbReference type="EMBL" id="CAJVPY010008863">
    <property type="protein sequence ID" value="CAG8701597.1"/>
    <property type="molecule type" value="Genomic_DNA"/>
</dbReference>
<evidence type="ECO:0000313" key="3">
    <source>
        <dbReference type="Proteomes" id="UP000789405"/>
    </source>
</evidence>
<keyword evidence="3" id="KW-1185">Reference proteome</keyword>
<feature type="transmembrane region" description="Helical" evidence="1">
    <location>
        <begin position="148"/>
        <end position="166"/>
    </location>
</feature>
<dbReference type="AlphaFoldDB" id="A0A9N9N4H2"/>
<organism evidence="2 3">
    <name type="scientific">Dentiscutata erythropus</name>
    <dbReference type="NCBI Taxonomy" id="1348616"/>
    <lineage>
        <taxon>Eukaryota</taxon>
        <taxon>Fungi</taxon>
        <taxon>Fungi incertae sedis</taxon>
        <taxon>Mucoromycota</taxon>
        <taxon>Glomeromycotina</taxon>
        <taxon>Glomeromycetes</taxon>
        <taxon>Diversisporales</taxon>
        <taxon>Gigasporaceae</taxon>
        <taxon>Dentiscutata</taxon>
    </lineage>
</organism>
<keyword evidence="1" id="KW-0812">Transmembrane</keyword>
<proteinExistence type="predicted"/>
<keyword evidence="1" id="KW-1133">Transmembrane helix</keyword>
<evidence type="ECO:0000313" key="2">
    <source>
        <dbReference type="EMBL" id="CAG8701597.1"/>
    </source>
</evidence>
<dbReference type="Proteomes" id="UP000789405">
    <property type="component" value="Unassembled WGS sequence"/>
</dbReference>
<keyword evidence="1" id="KW-0472">Membrane</keyword>
<protein>
    <submittedName>
        <fullName evidence="2">14363_t:CDS:1</fullName>
    </submittedName>
</protein>
<evidence type="ECO:0000256" key="1">
    <source>
        <dbReference type="SAM" id="Phobius"/>
    </source>
</evidence>
<feature type="transmembrane region" description="Helical" evidence="1">
    <location>
        <begin position="108"/>
        <end position="128"/>
    </location>
</feature>
<sequence length="449" mass="52693">MSPISDTPTIISFIIAVCLFGFYFCFYSFYRNGVKAALSFLSTLCIVVFVIYTLLLFFIIPYVSDNEVEKLRDKIFYFPTYNKDTKRFECNSSLDYSEIQSEFSHTTIVDQISGFGTIAILLFNVAVYGVTSRLSFRNTCIVDDLVDLVYFFILSTVITRSISSFFSHDKDIKVIEILKHGFRFEKADNGGISFYRDPYKFVFLAVLSEEHTSRLLGQQRLYLNVDLEDDKSSFIKNFQKSYLKFYLVFYLKKHYFTKSKKLFDQYPNEDVDKKIYKYIQSIKGGTKKIDKDIINIPGLRRGFFAKKLIKYAIIYMNILETGIFQYFTYSHRTNEEKTEDGSKDSKKSKKIDVDIKDSITIEKKEDSKDHKTNKNSDESKKNLVMYWLVIPDIYEFDNDVFYNCKKKKESIDIEQGSIIDDIDDKDKILKILLMILEKLLMILEIVLRM</sequence>
<accession>A0A9N9N4H2</accession>